<dbReference type="PANTHER" id="PTHR31817:SF5">
    <property type="match status" value="1"/>
</dbReference>
<dbReference type="PANTHER" id="PTHR31817">
    <property type="match status" value="1"/>
</dbReference>
<proteinExistence type="predicted"/>
<feature type="compositionally biased region" description="Low complexity" evidence="5">
    <location>
        <begin position="395"/>
        <end position="411"/>
    </location>
</feature>
<evidence type="ECO:0000256" key="2">
    <source>
        <dbReference type="ARBA" id="ARBA00022670"/>
    </source>
</evidence>
<evidence type="ECO:0000256" key="5">
    <source>
        <dbReference type="SAM" id="MobiDB-lite"/>
    </source>
</evidence>
<dbReference type="GeneID" id="100369602"/>
<keyword evidence="2" id="KW-0645">Protease</keyword>
<gene>
    <name evidence="7" type="primary">LOC100369602</name>
</gene>
<dbReference type="RefSeq" id="XP_006813054.1">
    <property type="nucleotide sequence ID" value="XM_006812991.1"/>
</dbReference>
<evidence type="ECO:0000256" key="1">
    <source>
        <dbReference type="ARBA" id="ARBA00001947"/>
    </source>
</evidence>
<name>A0ABM0LZ63_SACKO</name>
<evidence type="ECO:0000313" key="7">
    <source>
        <dbReference type="RefSeq" id="XP_006813054.1"/>
    </source>
</evidence>
<keyword evidence="3" id="KW-0378">Hydrolase</keyword>
<evidence type="ECO:0000256" key="3">
    <source>
        <dbReference type="ARBA" id="ARBA00022801"/>
    </source>
</evidence>
<evidence type="ECO:0000313" key="6">
    <source>
        <dbReference type="Proteomes" id="UP000694865"/>
    </source>
</evidence>
<sequence>MKKKKKGKKSGRGHSCRVRITPNRTSIKTYDTTPKKYCTKFDILNLEEQKHRFLTYGLVPRFELVGSPERIQGVLSTKRAQIRFQYMKEARRIIDYVHENYGSAEEFMTQSFGERITVDEASSLLSNYIKENTVDGMLTIGWSKDLSCTARMSSNGPHTKLNKPEARKFSLWIKDSVDNTYLRQQGILCLANHEIGTHLFRSMNDGLQPWYSCRDKFGLRGTKSQDLLETEEGLATINTYFNANIPIFFTQALTYYTSCKATEMSFEELYDHLQHYLQHPEHRWRHVMRVKRGLENPNALGGYGKDQCYFAGTVEILRNIDNIDFNLLYSGKICLDEVNRVRRVARTRSLRLPHFMQDIEQYKKRLKYMARINGLLSDTVGIGSAKIKSTRSRRTVSSQSRSTSTSTHRTSVASLETASPALSKSPTESPLLVPSPPSKPPLAQHRQ</sequence>
<feature type="region of interest" description="Disordered" evidence="5">
    <location>
        <begin position="387"/>
        <end position="447"/>
    </location>
</feature>
<organism evidence="6 7">
    <name type="scientific">Saccoglossus kowalevskii</name>
    <name type="common">Acorn worm</name>
    <dbReference type="NCBI Taxonomy" id="10224"/>
    <lineage>
        <taxon>Eukaryota</taxon>
        <taxon>Metazoa</taxon>
        <taxon>Hemichordata</taxon>
        <taxon>Enteropneusta</taxon>
        <taxon>Harrimaniidae</taxon>
        <taxon>Saccoglossus</taxon>
    </lineage>
</organism>
<keyword evidence="6" id="KW-1185">Reference proteome</keyword>
<dbReference type="InterPro" id="IPR012548">
    <property type="entry name" value="MATCAP"/>
</dbReference>
<feature type="compositionally biased region" description="Polar residues" evidence="5">
    <location>
        <begin position="412"/>
        <end position="424"/>
    </location>
</feature>
<dbReference type="Proteomes" id="UP000694865">
    <property type="component" value="Unplaced"/>
</dbReference>
<reference evidence="7" key="1">
    <citation type="submission" date="2025-08" db="UniProtKB">
        <authorList>
            <consortium name="RefSeq"/>
        </authorList>
    </citation>
    <scope>IDENTIFICATION</scope>
    <source>
        <tissue evidence="7">Testes</tissue>
    </source>
</reference>
<keyword evidence="4" id="KW-0482">Metalloprotease</keyword>
<dbReference type="Pfam" id="PF08014">
    <property type="entry name" value="MATCAP"/>
    <property type="match status" value="1"/>
</dbReference>
<comment type="cofactor">
    <cofactor evidence="1">
        <name>Zn(2+)</name>
        <dbReference type="ChEBI" id="CHEBI:29105"/>
    </cofactor>
</comment>
<dbReference type="SMART" id="SM01154">
    <property type="entry name" value="DUF1704"/>
    <property type="match status" value="1"/>
</dbReference>
<accession>A0ABM0LZ63</accession>
<protein>
    <submittedName>
        <fullName evidence="7">Uncharacterized protein KIAA0895-like</fullName>
    </submittedName>
</protein>
<evidence type="ECO:0000256" key="4">
    <source>
        <dbReference type="ARBA" id="ARBA00023049"/>
    </source>
</evidence>